<evidence type="ECO:0008006" key="4">
    <source>
        <dbReference type="Google" id="ProtNLM"/>
    </source>
</evidence>
<comment type="caution">
    <text evidence="2">The sequence shown here is derived from an EMBL/GenBank/DDBJ whole genome shotgun (WGS) entry which is preliminary data.</text>
</comment>
<protein>
    <recommendedName>
        <fullName evidence="4">AI-2E family transporter</fullName>
    </recommendedName>
</protein>
<keyword evidence="1" id="KW-0472">Membrane</keyword>
<evidence type="ECO:0000313" key="2">
    <source>
        <dbReference type="EMBL" id="GAA5519959.1"/>
    </source>
</evidence>
<sequence length="141" mass="14960">MTPTPDAPPEVGAGARRAVQWSLALLALTMLVLLIGPRWGLLSLVVAPATAAAMITALVMLRGVRLVALKVMLGVGIGVSVIALLYGLGLVVLREPVEQLAQCQERAITQTAQRQCIAEYEQAYMDLLERWGLTPPAGTSS</sequence>
<feature type="transmembrane region" description="Helical" evidence="1">
    <location>
        <begin position="18"/>
        <end position="35"/>
    </location>
</feature>
<evidence type="ECO:0000256" key="1">
    <source>
        <dbReference type="SAM" id="Phobius"/>
    </source>
</evidence>
<gene>
    <name evidence="2" type="ORF">Lsed01_02420</name>
</gene>
<name>A0ABP9WK35_9MICO</name>
<organism evidence="2 3">
    <name type="scientific">Demequina sediminis</name>
    <dbReference type="NCBI Taxonomy" id="1930058"/>
    <lineage>
        <taxon>Bacteria</taxon>
        <taxon>Bacillati</taxon>
        <taxon>Actinomycetota</taxon>
        <taxon>Actinomycetes</taxon>
        <taxon>Micrococcales</taxon>
        <taxon>Demequinaceae</taxon>
        <taxon>Demequina</taxon>
    </lineage>
</organism>
<accession>A0ABP9WK35</accession>
<feature type="transmembrane region" description="Helical" evidence="1">
    <location>
        <begin position="73"/>
        <end position="93"/>
    </location>
</feature>
<reference evidence="2 3" key="1">
    <citation type="submission" date="2024-02" db="EMBL/GenBank/DDBJ databases">
        <title>Lysinimicrobium sediminis NBRC 112286.</title>
        <authorList>
            <person name="Ichikawa N."/>
            <person name="Katano-Makiyama Y."/>
            <person name="Hidaka K."/>
        </authorList>
    </citation>
    <scope>NUCLEOTIDE SEQUENCE [LARGE SCALE GENOMIC DNA]</scope>
    <source>
        <strain evidence="2 3">NBRC 112286</strain>
    </source>
</reference>
<dbReference type="RefSeq" id="WP_286215109.1">
    <property type="nucleotide sequence ID" value="NZ_AP027736.1"/>
</dbReference>
<feature type="transmembrane region" description="Helical" evidence="1">
    <location>
        <begin position="41"/>
        <end position="61"/>
    </location>
</feature>
<keyword evidence="1" id="KW-0812">Transmembrane</keyword>
<evidence type="ECO:0000313" key="3">
    <source>
        <dbReference type="Proteomes" id="UP001426770"/>
    </source>
</evidence>
<dbReference type="EMBL" id="BAABRR010000016">
    <property type="protein sequence ID" value="GAA5519959.1"/>
    <property type="molecule type" value="Genomic_DNA"/>
</dbReference>
<keyword evidence="1" id="KW-1133">Transmembrane helix</keyword>
<dbReference type="Proteomes" id="UP001426770">
    <property type="component" value="Unassembled WGS sequence"/>
</dbReference>
<keyword evidence="3" id="KW-1185">Reference proteome</keyword>
<proteinExistence type="predicted"/>